<organism evidence="2">
    <name type="scientific">Barrevirus sp</name>
    <dbReference type="NCBI Taxonomy" id="2487763"/>
    <lineage>
        <taxon>Viruses</taxon>
        <taxon>Varidnaviria</taxon>
        <taxon>Bamfordvirae</taxon>
        <taxon>Nucleocytoviricota</taxon>
        <taxon>Megaviricetes</taxon>
        <taxon>Imitervirales</taxon>
        <taxon>Mimiviridae</taxon>
        <taxon>Klosneuvirinae</taxon>
    </lineage>
</organism>
<protein>
    <submittedName>
        <fullName evidence="2">Uncharacterized protein</fullName>
    </submittedName>
</protein>
<gene>
    <name evidence="2" type="ORF">Barrevirus4_10</name>
</gene>
<name>A0A3G4ZPW2_9VIRU</name>
<sequence length="104" mass="10991">MSFFPNFTGLPQQQPYTGRVYRPGYPQPVSLGMARLIDASRPTLCQNQRYGPIGSPGIGPGLPMHCQGSTCPNMTAGRISNNNGSNSSSTPSFKSNSVARASGI</sequence>
<dbReference type="EMBL" id="MK072001">
    <property type="protein sequence ID" value="AYV76926.1"/>
    <property type="molecule type" value="Genomic_DNA"/>
</dbReference>
<feature type="compositionally biased region" description="Low complexity" evidence="1">
    <location>
        <begin position="80"/>
        <end position="97"/>
    </location>
</feature>
<evidence type="ECO:0000313" key="2">
    <source>
        <dbReference type="EMBL" id="AYV76926.1"/>
    </source>
</evidence>
<proteinExistence type="predicted"/>
<evidence type="ECO:0000256" key="1">
    <source>
        <dbReference type="SAM" id="MobiDB-lite"/>
    </source>
</evidence>
<reference evidence="2" key="1">
    <citation type="submission" date="2018-10" db="EMBL/GenBank/DDBJ databases">
        <title>Hidden diversity of soil giant viruses.</title>
        <authorList>
            <person name="Schulz F."/>
            <person name="Alteio L."/>
            <person name="Goudeau D."/>
            <person name="Ryan E.M."/>
            <person name="Malmstrom R.R."/>
            <person name="Blanchard J."/>
            <person name="Woyke T."/>
        </authorList>
    </citation>
    <scope>NUCLEOTIDE SEQUENCE</scope>
    <source>
        <strain evidence="2">BAV1</strain>
    </source>
</reference>
<feature type="region of interest" description="Disordered" evidence="1">
    <location>
        <begin position="75"/>
        <end position="104"/>
    </location>
</feature>
<accession>A0A3G4ZPW2</accession>